<protein>
    <recommendedName>
        <fullName evidence="3">Carrier domain-containing protein</fullName>
    </recommendedName>
</protein>
<keyword evidence="2" id="KW-1185">Reference proteome</keyword>
<evidence type="ECO:0008006" key="3">
    <source>
        <dbReference type="Google" id="ProtNLM"/>
    </source>
</evidence>
<sequence length="45" mass="4965">MELVMLLMAVEDRLGVNMSMDELFTDEFTFGASVAAVTRALDAPR</sequence>
<reference evidence="1" key="1">
    <citation type="journal article" date="2022" name="Front. Microbiol.">
        <title>Mirubactin C rescues the lethal effect of cell wall biosynthesis mutations in Bacillus subtilis.</title>
        <authorList>
            <person name="Kepplinger B."/>
            <person name="Wen X."/>
            <person name="Tyler A.R."/>
            <person name="Kim B.Y."/>
            <person name="Brown J."/>
            <person name="Banks P."/>
            <person name="Dashti Y."/>
            <person name="Mackenzie E.S."/>
            <person name="Wills C."/>
            <person name="Kawai Y."/>
            <person name="Waldron K.J."/>
            <person name="Allenby N.E.E."/>
            <person name="Wu L.J."/>
            <person name="Hall M.J."/>
            <person name="Errington J."/>
        </authorList>
    </citation>
    <scope>NUCLEOTIDE SEQUENCE</scope>
    <source>
        <strain evidence="1">MDA8-470</strain>
    </source>
</reference>
<evidence type="ECO:0000313" key="1">
    <source>
        <dbReference type="EMBL" id="UZK58715.1"/>
    </source>
</evidence>
<dbReference type="Proteomes" id="UP001164963">
    <property type="component" value="Chromosome"/>
</dbReference>
<proteinExistence type="predicted"/>
<name>A0ABY6Q2C0_9ACTN</name>
<accession>A0ABY6Q2C0</accession>
<evidence type="ECO:0000313" key="2">
    <source>
        <dbReference type="Proteomes" id="UP001164963"/>
    </source>
</evidence>
<gene>
    <name evidence="1" type="ORF">NEH16_32040</name>
</gene>
<organism evidence="1 2">
    <name type="scientific">Streptomyces drozdowiczii</name>
    <dbReference type="NCBI Taxonomy" id="202862"/>
    <lineage>
        <taxon>Bacteria</taxon>
        <taxon>Bacillati</taxon>
        <taxon>Actinomycetota</taxon>
        <taxon>Actinomycetes</taxon>
        <taxon>Kitasatosporales</taxon>
        <taxon>Streptomycetaceae</taxon>
        <taxon>Streptomyces</taxon>
    </lineage>
</organism>
<dbReference type="EMBL" id="CP098740">
    <property type="protein sequence ID" value="UZK58715.1"/>
    <property type="molecule type" value="Genomic_DNA"/>
</dbReference>